<keyword evidence="4" id="KW-0238">DNA-binding</keyword>
<proteinExistence type="inferred from homology"/>
<keyword evidence="2" id="KW-0175">Coiled coil</keyword>
<evidence type="ECO:0000313" key="4">
    <source>
        <dbReference type="EMBL" id="TWI54719.1"/>
    </source>
</evidence>
<dbReference type="InterPro" id="IPR010523">
    <property type="entry name" value="XylR_N"/>
</dbReference>
<name>A0A562QDE6_9BACI</name>
<dbReference type="Gene3D" id="1.10.10.2840">
    <property type="entry name" value="PucR C-terminal helix-turn-helix domain"/>
    <property type="match status" value="1"/>
</dbReference>
<dbReference type="Pfam" id="PF02830">
    <property type="entry name" value="V4R"/>
    <property type="match status" value="1"/>
</dbReference>
<dbReference type="InterPro" id="IPR051448">
    <property type="entry name" value="CdaR-like_regulators"/>
</dbReference>
<protein>
    <submittedName>
        <fullName evidence="4">DNA-binding PucR family transcriptional regulator</fullName>
    </submittedName>
</protein>
<comment type="similarity">
    <text evidence="1">Belongs to the CdaR family.</text>
</comment>
<dbReference type="GO" id="GO:0003677">
    <property type="term" value="F:DNA binding"/>
    <property type="evidence" value="ECO:0007669"/>
    <property type="project" value="UniProtKB-KW"/>
</dbReference>
<evidence type="ECO:0000256" key="1">
    <source>
        <dbReference type="ARBA" id="ARBA00006754"/>
    </source>
</evidence>
<comment type="caution">
    <text evidence="4">The sequence shown here is derived from an EMBL/GenBank/DDBJ whole genome shotgun (WGS) entry which is preliminary data.</text>
</comment>
<accession>A0A562QDE6</accession>
<feature type="domain" description="4-vinyl reductase 4VR" evidence="3">
    <location>
        <begin position="118"/>
        <end position="180"/>
    </location>
</feature>
<dbReference type="Proteomes" id="UP000315711">
    <property type="component" value="Unassembled WGS sequence"/>
</dbReference>
<dbReference type="RefSeq" id="WP_242009840.1">
    <property type="nucleotide sequence ID" value="NZ_VLKZ01000008.1"/>
</dbReference>
<keyword evidence="5" id="KW-1185">Reference proteome</keyword>
<evidence type="ECO:0000259" key="3">
    <source>
        <dbReference type="SMART" id="SM00989"/>
    </source>
</evidence>
<dbReference type="InterPro" id="IPR024096">
    <property type="entry name" value="NO_sig/Golgi_transp_ligand-bd"/>
</dbReference>
<evidence type="ECO:0000313" key="5">
    <source>
        <dbReference type="Proteomes" id="UP000315711"/>
    </source>
</evidence>
<dbReference type="Pfam" id="PF06505">
    <property type="entry name" value="XylR_N"/>
    <property type="match status" value="1"/>
</dbReference>
<dbReference type="PANTHER" id="PTHR33744:SF1">
    <property type="entry name" value="DNA-BINDING TRANSCRIPTIONAL ACTIVATOR ADER"/>
    <property type="match status" value="1"/>
</dbReference>
<sequence>MSMKGHQLLFENSIDINPRTGTIMLHDKRMVLMSVEALGILRRDLIDTIGEERTKGFLMRYGWACGYRDGGTMEEKYAWESKKELLLSGPALHTLEGIVTVDPDIIEIEEDRLYFAGYWRNSFEADEHIAHYGESEQCVCWMLIGYASGFLTRTFGKDVITYEKYCRGKGDPHCYFVAKTVDELDEKHLKDLQYYQSESLQSTLDQVYLEIQQLNEDIIESEKVQNQLTDLLLEDKDIDDTTELIADTLKRSIIIDHFNEIHSSSLYNEEDRAVYEKWIKSRVATTQQDNKWIETFNIKSHHLLLGRMVIIGEEKLNKREKMIIKRALMVFTIQMFHQRKISESKWKKKEDFFDEIIKNKELDEVSLKRHARLFDFNVNETNQIIAIKVSPKEMTEDVLNFLTMKYSNLDIFSKENYIVMILSESYTDDRENFISTIVKMINKKIPKAKVYAGSGRKAEKISLLRKSYHDATRICDFVQLTYPMDSRYATFEEFEPIILFLKGTDQEELISFYHNTIGKLVDYDIENKGTLVITLKSYLDNNGNLQQTAKDLHLSIAGLRYRIERIESLCDIDLKTGAGRFKCQLATRIYFVLKVMNN</sequence>
<dbReference type="Pfam" id="PF17853">
    <property type="entry name" value="GGDEF_2"/>
    <property type="match status" value="1"/>
</dbReference>
<dbReference type="Gene3D" id="3.30.1380.20">
    <property type="entry name" value="Trafficking protein particle complex subunit 3"/>
    <property type="match status" value="1"/>
</dbReference>
<dbReference type="InterPro" id="IPR004096">
    <property type="entry name" value="V4R"/>
</dbReference>
<dbReference type="InterPro" id="IPR042070">
    <property type="entry name" value="PucR_C-HTH_sf"/>
</dbReference>
<dbReference type="PANTHER" id="PTHR33744">
    <property type="entry name" value="CARBOHYDRATE DIACID REGULATOR"/>
    <property type="match status" value="1"/>
</dbReference>
<dbReference type="AlphaFoldDB" id="A0A562QDE6"/>
<dbReference type="Pfam" id="PF13556">
    <property type="entry name" value="HTH_30"/>
    <property type="match status" value="1"/>
</dbReference>
<organism evidence="4 5">
    <name type="scientific">Halalkalibacter nanhaiisediminis</name>
    <dbReference type="NCBI Taxonomy" id="688079"/>
    <lineage>
        <taxon>Bacteria</taxon>
        <taxon>Bacillati</taxon>
        <taxon>Bacillota</taxon>
        <taxon>Bacilli</taxon>
        <taxon>Bacillales</taxon>
        <taxon>Bacillaceae</taxon>
        <taxon>Halalkalibacter</taxon>
    </lineage>
</organism>
<evidence type="ECO:0000256" key="2">
    <source>
        <dbReference type="SAM" id="Coils"/>
    </source>
</evidence>
<dbReference type="InterPro" id="IPR025736">
    <property type="entry name" value="PucR_C-HTH_dom"/>
</dbReference>
<gene>
    <name evidence="4" type="ORF">IQ10_02944</name>
</gene>
<dbReference type="EMBL" id="VLKZ01000008">
    <property type="protein sequence ID" value="TWI54719.1"/>
    <property type="molecule type" value="Genomic_DNA"/>
</dbReference>
<feature type="coiled-coil region" evidence="2">
    <location>
        <begin position="197"/>
        <end position="231"/>
    </location>
</feature>
<dbReference type="SUPFAM" id="SSF111126">
    <property type="entry name" value="Ligand-binding domain in the NO signalling and Golgi transport"/>
    <property type="match status" value="1"/>
</dbReference>
<dbReference type="SMART" id="SM00989">
    <property type="entry name" value="V4R"/>
    <property type="match status" value="1"/>
</dbReference>
<reference evidence="4 5" key="1">
    <citation type="journal article" date="2015" name="Stand. Genomic Sci.">
        <title>Genomic Encyclopedia of Bacterial and Archaeal Type Strains, Phase III: the genomes of soil and plant-associated and newly described type strains.</title>
        <authorList>
            <person name="Whitman W.B."/>
            <person name="Woyke T."/>
            <person name="Klenk H.P."/>
            <person name="Zhou Y."/>
            <person name="Lilburn T.G."/>
            <person name="Beck B.J."/>
            <person name="De Vos P."/>
            <person name="Vandamme P."/>
            <person name="Eisen J.A."/>
            <person name="Garrity G."/>
            <person name="Hugenholtz P."/>
            <person name="Kyrpides N.C."/>
        </authorList>
    </citation>
    <scope>NUCLEOTIDE SEQUENCE [LARGE SCALE GENOMIC DNA]</scope>
    <source>
        <strain evidence="4 5">CGMCC 1.10116</strain>
    </source>
</reference>
<dbReference type="InterPro" id="IPR041522">
    <property type="entry name" value="CdaR_GGDEF"/>
</dbReference>